<feature type="signal peptide" evidence="8">
    <location>
        <begin position="1"/>
        <end position="24"/>
    </location>
</feature>
<evidence type="ECO:0000256" key="7">
    <source>
        <dbReference type="ARBA" id="ARBA00023320"/>
    </source>
</evidence>
<dbReference type="Proteomes" id="UP000218231">
    <property type="component" value="Unassembled WGS sequence"/>
</dbReference>
<evidence type="ECO:0000256" key="4">
    <source>
        <dbReference type="ARBA" id="ARBA00022685"/>
    </source>
</evidence>
<dbReference type="PANTHER" id="PTHR20986">
    <property type="entry name" value="FMRFAMIDE-RELATED PEPTIDES"/>
    <property type="match status" value="1"/>
</dbReference>
<comment type="similarity">
    <text evidence="2">Belongs to the FARP (FMRFamide related peptide) family.</text>
</comment>
<evidence type="ECO:0000256" key="3">
    <source>
        <dbReference type="ARBA" id="ARBA00022525"/>
    </source>
</evidence>
<dbReference type="InterPro" id="IPR002544">
    <property type="entry name" value="FMRFamid-related_peptide-like"/>
</dbReference>
<keyword evidence="10" id="KW-1185">Reference proteome</keyword>
<protein>
    <submittedName>
        <fullName evidence="9">Uncharacterized protein</fullName>
    </submittedName>
</protein>
<dbReference type="InterPro" id="IPR051041">
    <property type="entry name" value="FMRFamide-related_np"/>
</dbReference>
<dbReference type="OrthoDB" id="5813613at2759"/>
<keyword evidence="7" id="KW-0527">Neuropeptide</keyword>
<dbReference type="PANTHER" id="PTHR20986:SF24">
    <property type="entry name" value="FMRFAMIDE-LIKE NEUROPEPTIDES 1"/>
    <property type="match status" value="1"/>
</dbReference>
<proteinExistence type="inferred from homology"/>
<evidence type="ECO:0000256" key="2">
    <source>
        <dbReference type="ARBA" id="ARBA00006356"/>
    </source>
</evidence>
<dbReference type="GO" id="GO:0007218">
    <property type="term" value="P:neuropeptide signaling pathway"/>
    <property type="evidence" value="ECO:0007669"/>
    <property type="project" value="UniProtKB-KW"/>
</dbReference>
<feature type="chain" id="PRO_5012335788" evidence="8">
    <location>
        <begin position="25"/>
        <end position="103"/>
    </location>
</feature>
<evidence type="ECO:0000313" key="9">
    <source>
        <dbReference type="EMBL" id="PAV90080.1"/>
    </source>
</evidence>
<evidence type="ECO:0000256" key="8">
    <source>
        <dbReference type="SAM" id="SignalP"/>
    </source>
</evidence>
<dbReference type="GO" id="GO:0005576">
    <property type="term" value="C:extracellular region"/>
    <property type="evidence" value="ECO:0007669"/>
    <property type="project" value="UniProtKB-SubCell"/>
</dbReference>
<keyword evidence="4" id="KW-0165">Cleavage on pair of basic residues</keyword>
<evidence type="ECO:0000256" key="6">
    <source>
        <dbReference type="ARBA" id="ARBA00022815"/>
    </source>
</evidence>
<keyword evidence="6" id="KW-0027">Amidation</keyword>
<organism evidence="9 10">
    <name type="scientific">Diploscapter pachys</name>
    <dbReference type="NCBI Taxonomy" id="2018661"/>
    <lineage>
        <taxon>Eukaryota</taxon>
        <taxon>Metazoa</taxon>
        <taxon>Ecdysozoa</taxon>
        <taxon>Nematoda</taxon>
        <taxon>Chromadorea</taxon>
        <taxon>Rhabditida</taxon>
        <taxon>Rhabditina</taxon>
        <taxon>Rhabditomorpha</taxon>
        <taxon>Rhabditoidea</taxon>
        <taxon>Rhabditidae</taxon>
        <taxon>Diploscapter</taxon>
    </lineage>
</organism>
<accession>A0A2A2LV65</accession>
<dbReference type="EMBL" id="LIAE01006406">
    <property type="protein sequence ID" value="PAV90080.1"/>
    <property type="molecule type" value="Genomic_DNA"/>
</dbReference>
<gene>
    <name evidence="9" type="ORF">WR25_14892</name>
</gene>
<evidence type="ECO:0000256" key="1">
    <source>
        <dbReference type="ARBA" id="ARBA00004613"/>
    </source>
</evidence>
<sequence length="103" mass="11749">MQLVIAGGLLLVAVTSCIFASSDSDCNGPEKERLCRIEGAIVVLENAVQELLDRTDITMAETEVPQKRKNEFIRFGKRSINNEKRKNEFIRFGKRKNEFIRFG</sequence>
<keyword evidence="5 8" id="KW-0732">Signal</keyword>
<keyword evidence="3" id="KW-0964">Secreted</keyword>
<evidence type="ECO:0000313" key="10">
    <source>
        <dbReference type="Proteomes" id="UP000218231"/>
    </source>
</evidence>
<evidence type="ECO:0000256" key="5">
    <source>
        <dbReference type="ARBA" id="ARBA00022729"/>
    </source>
</evidence>
<comment type="caution">
    <text evidence="9">The sequence shown here is derived from an EMBL/GenBank/DDBJ whole genome shotgun (WGS) entry which is preliminary data.</text>
</comment>
<dbReference type="AlphaFoldDB" id="A0A2A2LV65"/>
<reference evidence="9 10" key="1">
    <citation type="journal article" date="2017" name="Curr. Biol.">
        <title>Genome architecture and evolution of a unichromosomal asexual nematode.</title>
        <authorList>
            <person name="Fradin H."/>
            <person name="Zegar C."/>
            <person name="Gutwein M."/>
            <person name="Lucas J."/>
            <person name="Kovtun M."/>
            <person name="Corcoran D."/>
            <person name="Baugh L.R."/>
            <person name="Kiontke K."/>
            <person name="Gunsalus K."/>
            <person name="Fitch D.H."/>
            <person name="Piano F."/>
        </authorList>
    </citation>
    <scope>NUCLEOTIDE SEQUENCE [LARGE SCALE GENOMIC DNA]</scope>
    <source>
        <strain evidence="9">PF1309</strain>
    </source>
</reference>
<dbReference type="Pfam" id="PF01581">
    <property type="entry name" value="FARP"/>
    <property type="match status" value="3"/>
</dbReference>
<name>A0A2A2LV65_9BILA</name>
<comment type="subcellular location">
    <subcellularLocation>
        <location evidence="1">Secreted</location>
    </subcellularLocation>
</comment>
<dbReference type="STRING" id="2018661.A0A2A2LV65"/>